<proteinExistence type="predicted"/>
<gene>
    <name evidence="2" type="ORF">PFDSM3638_10440</name>
</gene>
<dbReference type="Gene3D" id="3.30.40.250">
    <property type="match status" value="1"/>
</dbReference>
<organism evidence="2 3">
    <name type="scientific">Pyrococcus furiosus (strain ATCC 43587 / DSM 3638 / JCM 8422 / Vc1)</name>
    <dbReference type="NCBI Taxonomy" id="186497"/>
    <lineage>
        <taxon>Archaea</taxon>
        <taxon>Methanobacteriati</taxon>
        <taxon>Methanobacteriota</taxon>
        <taxon>Thermococci</taxon>
        <taxon>Thermococcales</taxon>
        <taxon>Thermococcaceae</taxon>
        <taxon>Pyrococcus</taxon>
    </lineage>
</organism>
<dbReference type="PANTHER" id="PTHR37809">
    <property type="entry name" value="RIBOSOMAL PROTEIN S12 METHYLTHIOTRANSFERASE ACCESSORY FACTOR YCAO"/>
    <property type="match status" value="1"/>
</dbReference>
<dbReference type="RefSeq" id="WP_004068676.1">
    <property type="nucleotide sequence ID" value="NZ_CP023154.1"/>
</dbReference>
<reference evidence="2 3" key="1">
    <citation type="submission" date="2017-08" db="EMBL/GenBank/DDBJ databases">
        <title>Resequencing and Reannotation of the genome of Pyrococcus furiosus type strain DSM3638.</title>
        <authorList>
            <person name="Reichelt R.M."/>
            <person name="Bunk B."/>
        </authorList>
    </citation>
    <scope>NUCLEOTIDE SEQUENCE [LARGE SCALE GENOMIC DNA]</scope>
    <source>
        <strain evidence="2 3">DSM 3638</strain>
    </source>
</reference>
<dbReference type="InterPro" id="IPR027624">
    <property type="entry name" value="TOMM_cyclo_SagD"/>
</dbReference>
<evidence type="ECO:0000259" key="1">
    <source>
        <dbReference type="PROSITE" id="PS51664"/>
    </source>
</evidence>
<dbReference type="AlphaFoldDB" id="A0A5C0XTL1"/>
<dbReference type="PROSITE" id="PS51664">
    <property type="entry name" value="YCAO"/>
    <property type="match status" value="1"/>
</dbReference>
<dbReference type="GeneID" id="41713893"/>
<dbReference type="PANTHER" id="PTHR37809:SF1">
    <property type="entry name" value="RIBOSOMAL PROTEIN S12 METHYLTHIOTRANSFERASE ACCESSORY FACTOR YCAO"/>
    <property type="match status" value="1"/>
</dbReference>
<sequence length="434" mass="49998">MRINCHVSNIEVFELSNYPLPVEKVIIFEPYHTDINLFLATVIGDKKYVKRLLGSCWDYPFSGSGVGITEREAVLRAFGEYTERFIGMYYQFIARDKMIFATYRDLDKMGLNALSPHSIQLFHKRQYQQKDFPYSKFCEDSLIKWMPGKSLITNEEVYVPASFVFTPYIPERGENLISPSVTTGSAAHSNLTQAIINGIYEVIERDTARIYWYGNLRSTKLKVDNKDIKDFIDFIKNKKDIEVIITYMENDLNIPTFMASIIIGKNNRKSVVTGLSSNINPINGLKKAITEAFHTYLWKLLTQPSPKQQLENFTDHVALYLDPKMYIHFIDFINSNEELSLQSLILASAVYSFDSAERHLNMLIRLLKNKVLDLIVVDITPEILRKTGIHVVKVIIPPLLSILAGHIQYLGDKRLYNFSGHSYEELRCIPHPYP</sequence>
<dbReference type="EMBL" id="CP023154">
    <property type="protein sequence ID" value="QEK79658.1"/>
    <property type="molecule type" value="Genomic_DNA"/>
</dbReference>
<name>A0A5C0XTL1_PYRFU</name>
<protein>
    <recommendedName>
        <fullName evidence="1">YcaO domain-containing protein</fullName>
    </recommendedName>
</protein>
<dbReference type="GeneID" id="13301108"/>
<accession>A0A5C0XTL1</accession>
<dbReference type="Proteomes" id="UP000324354">
    <property type="component" value="Chromosome"/>
</dbReference>
<dbReference type="Gene3D" id="3.30.1330.230">
    <property type="match status" value="1"/>
</dbReference>
<feature type="domain" description="YcaO" evidence="1">
    <location>
        <begin position="65"/>
        <end position="434"/>
    </location>
</feature>
<dbReference type="Pfam" id="PF02624">
    <property type="entry name" value="YcaO"/>
    <property type="match status" value="1"/>
</dbReference>
<evidence type="ECO:0000313" key="3">
    <source>
        <dbReference type="Proteomes" id="UP000324354"/>
    </source>
</evidence>
<evidence type="ECO:0000313" key="2">
    <source>
        <dbReference type="EMBL" id="QEK79658.1"/>
    </source>
</evidence>
<dbReference type="InterPro" id="IPR003776">
    <property type="entry name" value="YcaO-like_dom"/>
</dbReference>
<dbReference type="NCBIfam" id="TIGR03604">
    <property type="entry name" value="TOMM_cyclo_SagD"/>
    <property type="match status" value="1"/>
</dbReference>
<dbReference type="Gene3D" id="3.30.160.660">
    <property type="match status" value="1"/>
</dbReference>